<accession>A0ABR0HX00</accession>
<gene>
    <name evidence="8" type="ORF">QC763_104730</name>
</gene>
<feature type="transmembrane region" description="Helical" evidence="6">
    <location>
        <begin position="12"/>
        <end position="34"/>
    </location>
</feature>
<dbReference type="Proteomes" id="UP001326199">
    <property type="component" value="Unassembled WGS sequence"/>
</dbReference>
<comment type="caution">
    <text evidence="8">The sequence shown here is derived from an EMBL/GenBank/DDBJ whole genome shotgun (WGS) entry which is preliminary data.</text>
</comment>
<proteinExistence type="predicted"/>
<organism evidence="8 9">
    <name type="scientific">Podospora pseudopauciseta</name>
    <dbReference type="NCBI Taxonomy" id="2093780"/>
    <lineage>
        <taxon>Eukaryota</taxon>
        <taxon>Fungi</taxon>
        <taxon>Dikarya</taxon>
        <taxon>Ascomycota</taxon>
        <taxon>Pezizomycotina</taxon>
        <taxon>Sordariomycetes</taxon>
        <taxon>Sordariomycetidae</taxon>
        <taxon>Sordariales</taxon>
        <taxon>Podosporaceae</taxon>
        <taxon>Podospora</taxon>
    </lineage>
</organism>
<feature type="transmembrane region" description="Helical" evidence="6">
    <location>
        <begin position="390"/>
        <end position="406"/>
    </location>
</feature>
<name>A0ABR0HX00_9PEZI</name>
<evidence type="ECO:0000256" key="5">
    <source>
        <dbReference type="ARBA" id="ARBA00023136"/>
    </source>
</evidence>
<feature type="transmembrane region" description="Helical" evidence="6">
    <location>
        <begin position="181"/>
        <end position="200"/>
    </location>
</feature>
<evidence type="ECO:0000256" key="2">
    <source>
        <dbReference type="ARBA" id="ARBA00022448"/>
    </source>
</evidence>
<keyword evidence="9" id="KW-1185">Reference proteome</keyword>
<dbReference type="PANTHER" id="PTHR43791:SF32">
    <property type="entry name" value="MAJOR FACILITATOR SUPERFAMILY (MFS) PROFILE DOMAIN-CONTAINING PROTEIN"/>
    <property type="match status" value="1"/>
</dbReference>
<evidence type="ECO:0000259" key="7">
    <source>
        <dbReference type="PROSITE" id="PS50850"/>
    </source>
</evidence>
<feature type="transmembrane region" description="Helical" evidence="6">
    <location>
        <begin position="363"/>
        <end position="383"/>
    </location>
</feature>
<dbReference type="InterPro" id="IPR011701">
    <property type="entry name" value="MFS"/>
</dbReference>
<dbReference type="InterPro" id="IPR036259">
    <property type="entry name" value="MFS_trans_sf"/>
</dbReference>
<evidence type="ECO:0000313" key="8">
    <source>
        <dbReference type="EMBL" id="KAK4672628.1"/>
    </source>
</evidence>
<evidence type="ECO:0000313" key="9">
    <source>
        <dbReference type="Proteomes" id="UP001326199"/>
    </source>
</evidence>
<feature type="transmembrane region" description="Helical" evidence="6">
    <location>
        <begin position="212"/>
        <end position="233"/>
    </location>
</feature>
<dbReference type="GeneID" id="87927386"/>
<feature type="transmembrane region" description="Helical" evidence="6">
    <location>
        <begin position="453"/>
        <end position="473"/>
    </location>
</feature>
<keyword evidence="2" id="KW-0813">Transport</keyword>
<feature type="transmembrane region" description="Helical" evidence="6">
    <location>
        <begin position="76"/>
        <end position="95"/>
    </location>
</feature>
<dbReference type="PANTHER" id="PTHR43791">
    <property type="entry name" value="PERMEASE-RELATED"/>
    <property type="match status" value="1"/>
</dbReference>
<feature type="transmembrane region" description="Helical" evidence="6">
    <location>
        <begin position="418"/>
        <end position="441"/>
    </location>
</feature>
<keyword evidence="4 6" id="KW-1133">Transmembrane helix</keyword>
<feature type="transmembrane region" description="Helical" evidence="6">
    <location>
        <begin position="485"/>
        <end position="509"/>
    </location>
</feature>
<sequence length="523" mass="58664">MQEVDHHFPRRLFKCSAFSFALSVSLFCLILFVIPVDTKMADEKQLEKVTVSSASQSFTDDDGQEITWTEEEEKALLRRVDFLIMPLLILGFFALQIDRGNIGNAMTDFFMQEVGITQFQFNIGQQLLSTGIVLLEIPSNIILYRVGPTLWIGSQILAWGAVATFQAFIKGKGLGPYLTTRLLLGLCEAGFIPAGLYTMTRWYKRSEISRRFSYYFLGNLFAGACSGLIAYGILHMRGIAGLSGWQWLFLLEGLFTIVVGLIFIAFFPQSPANPRSLIAGKSFRYFTERESAILQARVFKDDPSKLQPRQNVSWGEVKDTFTNWRILPHFLTTILGMASAHALGAYAPTLVIGFGYGRLQSNAMMTIGAWILLVLNLLWGWLADKYSKRGLMVFLGVLGLWVFQLGNRLLITSPNRDLRFGFLTMATAFMANWHAVNGAWLSLNARSAGERSITMAIFVMGANIAGIAGSQIFQAHDAPVYRTGWTIIVALCSASLFMSIVANAQYWLLNKFQKREGEDRYKY</sequence>
<keyword evidence="5 6" id="KW-0472">Membrane</keyword>
<dbReference type="RefSeq" id="XP_062769950.1">
    <property type="nucleotide sequence ID" value="XM_062907043.1"/>
</dbReference>
<dbReference type="Gene3D" id="1.20.1250.20">
    <property type="entry name" value="MFS general substrate transporter like domains"/>
    <property type="match status" value="2"/>
</dbReference>
<feature type="domain" description="Major facilitator superfamily (MFS) profile" evidence="7">
    <location>
        <begin position="84"/>
        <end position="523"/>
    </location>
</feature>
<dbReference type="InterPro" id="IPR020846">
    <property type="entry name" value="MFS_dom"/>
</dbReference>
<feature type="transmembrane region" description="Helical" evidence="6">
    <location>
        <begin position="150"/>
        <end position="169"/>
    </location>
</feature>
<comment type="subcellular location">
    <subcellularLocation>
        <location evidence="1">Membrane</location>
        <topology evidence="1">Multi-pass membrane protein</topology>
    </subcellularLocation>
</comment>
<feature type="transmembrane region" description="Helical" evidence="6">
    <location>
        <begin position="245"/>
        <end position="267"/>
    </location>
</feature>
<evidence type="ECO:0000256" key="4">
    <source>
        <dbReference type="ARBA" id="ARBA00022989"/>
    </source>
</evidence>
<evidence type="ECO:0000256" key="3">
    <source>
        <dbReference type="ARBA" id="ARBA00022692"/>
    </source>
</evidence>
<keyword evidence="3 6" id="KW-0812">Transmembrane</keyword>
<dbReference type="SUPFAM" id="SSF103473">
    <property type="entry name" value="MFS general substrate transporter"/>
    <property type="match status" value="1"/>
</dbReference>
<feature type="transmembrane region" description="Helical" evidence="6">
    <location>
        <begin position="334"/>
        <end position="357"/>
    </location>
</feature>
<evidence type="ECO:0000256" key="6">
    <source>
        <dbReference type="SAM" id="Phobius"/>
    </source>
</evidence>
<dbReference type="EMBL" id="JAFFHB010000001">
    <property type="protein sequence ID" value="KAK4672628.1"/>
    <property type="molecule type" value="Genomic_DNA"/>
</dbReference>
<evidence type="ECO:0000256" key="1">
    <source>
        <dbReference type="ARBA" id="ARBA00004141"/>
    </source>
</evidence>
<dbReference type="PROSITE" id="PS50850">
    <property type="entry name" value="MFS"/>
    <property type="match status" value="1"/>
</dbReference>
<reference evidence="8 9" key="1">
    <citation type="journal article" date="2023" name="bioRxiv">
        <title>High-quality genome assemblies of four members of thePodospora anserinaspecies complex.</title>
        <authorList>
            <person name="Ament-Velasquez S.L."/>
            <person name="Vogan A.A."/>
            <person name="Wallerman O."/>
            <person name="Hartmann F."/>
            <person name="Gautier V."/>
            <person name="Silar P."/>
            <person name="Giraud T."/>
            <person name="Johannesson H."/>
        </authorList>
    </citation>
    <scope>NUCLEOTIDE SEQUENCE [LARGE SCALE GENOMIC DNA]</scope>
    <source>
        <strain evidence="8 9">CBS 411.78</strain>
    </source>
</reference>
<protein>
    <recommendedName>
        <fullName evidence="7">Major facilitator superfamily (MFS) profile domain-containing protein</fullName>
    </recommendedName>
</protein>
<dbReference type="Pfam" id="PF07690">
    <property type="entry name" value="MFS_1"/>
    <property type="match status" value="1"/>
</dbReference>